<evidence type="ECO:0000259" key="13">
    <source>
        <dbReference type="PROSITE" id="PS51686"/>
    </source>
</evidence>
<dbReference type="InterPro" id="IPR001678">
    <property type="entry name" value="MeTrfase_RsmB-F_NOP2_dom"/>
</dbReference>
<feature type="binding site" evidence="12">
    <location>
        <begin position="633"/>
        <end position="639"/>
    </location>
    <ligand>
        <name>S-adenosyl-L-methionine</name>
        <dbReference type="ChEBI" id="CHEBI:59789"/>
    </ligand>
</feature>
<dbReference type="PANTHER" id="PTHR22808:SF3">
    <property type="entry name" value="5-METHYLCYTOSINE RRNA METHYLTRANSFERASE NSUN4"/>
    <property type="match status" value="1"/>
</dbReference>
<evidence type="ECO:0000256" key="4">
    <source>
        <dbReference type="ARBA" id="ARBA00022679"/>
    </source>
</evidence>
<name>A0A9P1I3D6_9PELO</name>
<evidence type="ECO:0000256" key="9">
    <source>
        <dbReference type="ARBA" id="ARBA00042050"/>
    </source>
</evidence>
<keyword evidence="5 12" id="KW-0949">S-adenosyl-L-methionine</keyword>
<protein>
    <recommendedName>
        <fullName evidence="9">NOL1/NOP2/Sun domain family member 4</fullName>
    </recommendedName>
</protein>
<evidence type="ECO:0000256" key="12">
    <source>
        <dbReference type="PROSITE-ProRule" id="PRU01023"/>
    </source>
</evidence>
<keyword evidence="8" id="KW-0496">Mitochondrion</keyword>
<dbReference type="FunFam" id="3.40.50.150:FF:000055">
    <property type="entry name" value="5-methylcytosine rRNA methyltransferase NSUN4"/>
    <property type="match status" value="1"/>
</dbReference>
<dbReference type="Proteomes" id="UP001152747">
    <property type="component" value="Unassembled WGS sequence"/>
</dbReference>
<dbReference type="SUPFAM" id="SSF53335">
    <property type="entry name" value="S-adenosyl-L-methionine-dependent methyltransferases"/>
    <property type="match status" value="1"/>
</dbReference>
<accession>A0A9P1I3D6</accession>
<keyword evidence="4 12" id="KW-0808">Transferase</keyword>
<comment type="caution">
    <text evidence="14">The sequence shown here is derived from an EMBL/GenBank/DDBJ whole genome shotgun (WGS) entry which is preliminary data.</text>
</comment>
<keyword evidence="2" id="KW-0698">rRNA processing</keyword>
<comment type="similarity">
    <text evidence="12">Belongs to the class I-like SAM-binding methyltransferase superfamily. RsmB/NOP family.</text>
</comment>
<feature type="binding site" evidence="12">
    <location>
        <position position="689"/>
    </location>
    <ligand>
        <name>S-adenosyl-L-methionine</name>
        <dbReference type="ChEBI" id="CHEBI:59789"/>
    </ligand>
</feature>
<proteinExistence type="inferred from homology"/>
<evidence type="ECO:0000313" key="14">
    <source>
        <dbReference type="EMBL" id="CAI5437747.1"/>
    </source>
</evidence>
<dbReference type="PANTHER" id="PTHR22808">
    <property type="entry name" value="NCL1 YEAST -RELATED NOL1/NOP2/FMU SUN DOMAIN-CONTAINING"/>
    <property type="match status" value="1"/>
</dbReference>
<feature type="binding site" evidence="12">
    <location>
        <position position="656"/>
    </location>
    <ligand>
        <name>S-adenosyl-L-methionine</name>
        <dbReference type="ChEBI" id="CHEBI:59789"/>
    </ligand>
</feature>
<evidence type="ECO:0000256" key="2">
    <source>
        <dbReference type="ARBA" id="ARBA00022552"/>
    </source>
</evidence>
<feature type="active site" description="Nucleophile" evidence="12">
    <location>
        <position position="763"/>
    </location>
</feature>
<dbReference type="GO" id="GO:0003723">
    <property type="term" value="F:RNA binding"/>
    <property type="evidence" value="ECO:0007669"/>
    <property type="project" value="UniProtKB-UniRule"/>
</dbReference>
<dbReference type="Pfam" id="PF01189">
    <property type="entry name" value="Methyltr_RsmB-F"/>
    <property type="match status" value="1"/>
</dbReference>
<dbReference type="Gene3D" id="3.40.50.150">
    <property type="entry name" value="Vaccinia Virus protein VP39"/>
    <property type="match status" value="1"/>
</dbReference>
<evidence type="ECO:0000256" key="6">
    <source>
        <dbReference type="ARBA" id="ARBA00022884"/>
    </source>
</evidence>
<feature type="domain" description="SAM-dependent MTase RsmB/NOP-type" evidence="13">
    <location>
        <begin position="533"/>
        <end position="837"/>
    </location>
</feature>
<dbReference type="GO" id="GO:0008173">
    <property type="term" value="F:RNA methyltransferase activity"/>
    <property type="evidence" value="ECO:0007669"/>
    <property type="project" value="InterPro"/>
</dbReference>
<evidence type="ECO:0000256" key="8">
    <source>
        <dbReference type="ARBA" id="ARBA00023128"/>
    </source>
</evidence>
<dbReference type="PROSITE" id="PS50294">
    <property type="entry name" value="WD_REPEATS_REGION"/>
    <property type="match status" value="1"/>
</dbReference>
<dbReference type="GO" id="GO:0005762">
    <property type="term" value="C:mitochondrial large ribosomal subunit"/>
    <property type="evidence" value="ECO:0007669"/>
    <property type="project" value="TreeGrafter"/>
</dbReference>
<dbReference type="GO" id="GO:0031167">
    <property type="term" value="P:rRNA methylation"/>
    <property type="evidence" value="ECO:0007669"/>
    <property type="project" value="TreeGrafter"/>
</dbReference>
<dbReference type="Pfam" id="PF12894">
    <property type="entry name" value="ANAPC4_WD40"/>
    <property type="match status" value="1"/>
</dbReference>
<dbReference type="InterPro" id="IPR024977">
    <property type="entry name" value="Apc4-like_WD40_dom"/>
</dbReference>
<dbReference type="Gene3D" id="6.20.240.40">
    <property type="match status" value="1"/>
</dbReference>
<dbReference type="Pfam" id="PF00400">
    <property type="entry name" value="WD40"/>
    <property type="match status" value="1"/>
</dbReference>
<dbReference type="InterPro" id="IPR001680">
    <property type="entry name" value="WD40_rpt"/>
</dbReference>
<dbReference type="InterPro" id="IPR029063">
    <property type="entry name" value="SAM-dependent_MTases_sf"/>
</dbReference>
<dbReference type="PROSITE" id="PS51686">
    <property type="entry name" value="SAM_MT_RSMB_NOP"/>
    <property type="match status" value="1"/>
</dbReference>
<organism evidence="14 15">
    <name type="scientific">Caenorhabditis angaria</name>
    <dbReference type="NCBI Taxonomy" id="860376"/>
    <lineage>
        <taxon>Eukaryota</taxon>
        <taxon>Metazoa</taxon>
        <taxon>Ecdysozoa</taxon>
        <taxon>Nematoda</taxon>
        <taxon>Chromadorea</taxon>
        <taxon>Rhabditida</taxon>
        <taxon>Rhabditina</taxon>
        <taxon>Rhabditomorpha</taxon>
        <taxon>Rhabditoidea</taxon>
        <taxon>Rhabditidae</taxon>
        <taxon>Peloderinae</taxon>
        <taxon>Caenorhabditis</taxon>
    </lineage>
</organism>
<dbReference type="InterPro" id="IPR036322">
    <property type="entry name" value="WD40_repeat_dom_sf"/>
</dbReference>
<keyword evidence="6 12" id="KW-0694">RNA-binding</keyword>
<keyword evidence="11" id="KW-0853">WD repeat</keyword>
<dbReference type="PRINTS" id="PR02008">
    <property type="entry name" value="RCMTFAMILY"/>
</dbReference>
<dbReference type="InterPro" id="IPR015943">
    <property type="entry name" value="WD40/YVTN_repeat-like_dom_sf"/>
</dbReference>
<comment type="subcellular location">
    <subcellularLocation>
        <location evidence="1">Mitochondrion</location>
    </subcellularLocation>
</comment>
<keyword evidence="3 12" id="KW-0489">Methyltransferase</keyword>
<dbReference type="SUPFAM" id="SSF50978">
    <property type="entry name" value="WD40 repeat-like"/>
    <property type="match status" value="1"/>
</dbReference>
<evidence type="ECO:0000256" key="10">
    <source>
        <dbReference type="ARBA" id="ARBA00049302"/>
    </source>
</evidence>
<gene>
    <name evidence="14" type="ORF">CAMP_LOCUS384</name>
</gene>
<reference evidence="14" key="1">
    <citation type="submission" date="2022-11" db="EMBL/GenBank/DDBJ databases">
        <authorList>
            <person name="Kikuchi T."/>
        </authorList>
    </citation>
    <scope>NUCLEOTIDE SEQUENCE</scope>
    <source>
        <strain evidence="14">PS1010</strain>
    </source>
</reference>
<keyword evidence="15" id="KW-1185">Reference proteome</keyword>
<dbReference type="OrthoDB" id="8020218at2759"/>
<dbReference type="InterPro" id="IPR023267">
    <property type="entry name" value="RCMT"/>
</dbReference>
<evidence type="ECO:0000256" key="3">
    <source>
        <dbReference type="ARBA" id="ARBA00022603"/>
    </source>
</evidence>
<dbReference type="Gene3D" id="2.130.10.10">
    <property type="entry name" value="YVTN repeat-like/Quinoprotein amine dehydrogenase"/>
    <property type="match status" value="2"/>
</dbReference>
<evidence type="ECO:0000256" key="11">
    <source>
        <dbReference type="PROSITE-ProRule" id="PRU00221"/>
    </source>
</evidence>
<dbReference type="AlphaFoldDB" id="A0A9P1I3D6"/>
<dbReference type="SMART" id="SM00320">
    <property type="entry name" value="WD40"/>
    <property type="match status" value="4"/>
</dbReference>
<feature type="repeat" description="WD" evidence="11">
    <location>
        <begin position="150"/>
        <end position="191"/>
    </location>
</feature>
<evidence type="ECO:0000313" key="15">
    <source>
        <dbReference type="Proteomes" id="UP001152747"/>
    </source>
</evidence>
<dbReference type="PROSITE" id="PS50082">
    <property type="entry name" value="WD_REPEATS_2"/>
    <property type="match status" value="1"/>
</dbReference>
<comment type="catalytic activity">
    <reaction evidence="10">
        <text>a cytidine in rRNA + S-adenosyl-L-methionine = a 5-methylcytidine in rRNA + S-adenosyl-L-homocysteine + H(+)</text>
        <dbReference type="Rhea" id="RHEA:61484"/>
        <dbReference type="Rhea" id="RHEA-COMP:15836"/>
        <dbReference type="Rhea" id="RHEA-COMP:15837"/>
        <dbReference type="ChEBI" id="CHEBI:15378"/>
        <dbReference type="ChEBI" id="CHEBI:57856"/>
        <dbReference type="ChEBI" id="CHEBI:59789"/>
        <dbReference type="ChEBI" id="CHEBI:74483"/>
        <dbReference type="ChEBI" id="CHEBI:82748"/>
    </reaction>
</comment>
<keyword evidence="7" id="KW-0809">Transit peptide</keyword>
<evidence type="ECO:0000256" key="1">
    <source>
        <dbReference type="ARBA" id="ARBA00004173"/>
    </source>
</evidence>
<sequence length="838" mass="93883">MTDSQMDFEEPEKDQELVIQHDWHLGLKEPISSFFIGVKKAGDTMTTFFDVQVTKLIDEFGFTVLPNKTGSEEIKNFGKISLDLVNNLHVNYKNIVTIFVSPVAELRLHGLQTSAHTFDVSSSGQTIISADTSGSLVVSSAMDGKTLRILEGHIMDVYRTQYFPSDLVVLTGGMDLTIRIWAIDSGKCARIFGVGKEILSCSNDGCVFKWSCGTGEILEKWAFEAGKCVDLKIFEETSRFAVICERNLLVVIIENGQRYDIALEEGEPTCLEFSGNSNIIFVGFENGSIAAYDIENRNLISKIKSNQGRVTCLKFYCNRLLAAYNDGIILAYRIPTVTPEAGDSSDIHSEFQLTGPDCDPIYDMKIRGRNLYTSCRDKIMNRSIFYTQIRWKTVKFKPKIARTKPLKTPSALALDHFDFYYGPLFGKKWPSIRLGLLSPNKYLAVINTMCRNWEAHDEILNEMGAIDLLAKVRGSKADDRFLEEKRQRVEVRAKEDLEKANQILADSNRSIEPEEADEKIDKLYRSAAGLGEFKASPGELSTSDLQMGKSTKHTKDFEITGFEGEGVRLPRRQHFIYYPNLRVRSFDRSTLLDFPAPMKDDIGVPSYWLLDGGSLLPVLALGIQKDESVLDMCAAPGGKSLLCALTQLPSRIVCNDFKLARLGQLKRALMTYVPEENDMINRFVLKRKDAGDLKSWDELEAYDKVLADVPCSTDRLSVAMDDGNIFSTAATQFRLELPVLQTRILVNALRSVKIGGSVVYSTCTLSPSQNEAVVENAVAIVKKEYGMQIVEESLQQIVEHMTATGLYRFHNTPIGALITPFLPSNFGPMYICKLTRLQ</sequence>
<evidence type="ECO:0000256" key="7">
    <source>
        <dbReference type="ARBA" id="ARBA00022946"/>
    </source>
</evidence>
<dbReference type="InterPro" id="IPR049560">
    <property type="entry name" value="MeTrfase_RsmB-F_NOP2_cat"/>
</dbReference>
<dbReference type="EMBL" id="CANHGI010000001">
    <property type="protein sequence ID" value="CAI5437747.1"/>
    <property type="molecule type" value="Genomic_DNA"/>
</dbReference>
<evidence type="ECO:0000256" key="5">
    <source>
        <dbReference type="ARBA" id="ARBA00022691"/>
    </source>
</evidence>
<feature type="binding site" evidence="12">
    <location>
        <position position="708"/>
    </location>
    <ligand>
        <name>S-adenosyl-L-methionine</name>
        <dbReference type="ChEBI" id="CHEBI:59789"/>
    </ligand>
</feature>